<accession>A0A7X0SAC6</accession>
<dbReference type="AlphaFoldDB" id="A0A7X0SAC6"/>
<dbReference type="EMBL" id="JACKWY010000002">
    <property type="protein sequence ID" value="MBB6713899.1"/>
    <property type="molecule type" value="Genomic_DNA"/>
</dbReference>
<dbReference type="RefSeq" id="WP_185163621.1">
    <property type="nucleotide sequence ID" value="NZ_JACKWY010000002.1"/>
</dbReference>
<evidence type="ECO:0000313" key="2">
    <source>
        <dbReference type="Proteomes" id="UP000585258"/>
    </source>
</evidence>
<dbReference type="Pfam" id="PF11185">
    <property type="entry name" value="DUF2971"/>
    <property type="match status" value="1"/>
</dbReference>
<proteinExistence type="predicted"/>
<organism evidence="1 2">
    <name type="scientific">Clostridium gasigenes</name>
    <dbReference type="NCBI Taxonomy" id="94869"/>
    <lineage>
        <taxon>Bacteria</taxon>
        <taxon>Bacillati</taxon>
        <taxon>Bacillota</taxon>
        <taxon>Clostridia</taxon>
        <taxon>Eubacteriales</taxon>
        <taxon>Clostridiaceae</taxon>
        <taxon>Clostridium</taxon>
    </lineage>
</organism>
<name>A0A7X0SAC6_9CLOT</name>
<protein>
    <submittedName>
        <fullName evidence="1">DUF2971 domain-containing protein</fullName>
    </submittedName>
</protein>
<dbReference type="Proteomes" id="UP000585258">
    <property type="component" value="Unassembled WGS sequence"/>
</dbReference>
<evidence type="ECO:0000313" key="1">
    <source>
        <dbReference type="EMBL" id="MBB6713899.1"/>
    </source>
</evidence>
<sequence>MGFNMSNYIAMIEKRENYNEYRMKYIPKKLYKYIYLSDTSDCSNECGIDKVNNLKLNSLRNNEFWMSTCKSLNDPFELKTLFINEEKIKQHNYPIEYINALRESYYNGILIGCFTTNLTNNMPMWAHYANNHTGFCIEYTVTKPKFFYPISYEPTRSAANNAHMNCVRLGYKEINGTIIKKEKEELDFYNALLFHNSIIKNDAWKYENEFRLLFSTEIAKKFINVSDRGGLIYNKVLGIETTAIYLGMSCEKYKDKLINIGKELAVDVYQMYFEDSSENYELSYKEI</sequence>
<dbReference type="InterPro" id="IPR021352">
    <property type="entry name" value="DUF2971"/>
</dbReference>
<gene>
    <name evidence="1" type="ORF">H7E68_03985</name>
</gene>
<reference evidence="1 2" key="1">
    <citation type="submission" date="2020-08" db="EMBL/GenBank/DDBJ databases">
        <title>Clostridia isolated from Swiss meat.</title>
        <authorList>
            <person name="Wambui J."/>
            <person name="Stevens M.J.A."/>
            <person name="Stephan R."/>
        </authorList>
    </citation>
    <scope>NUCLEOTIDE SEQUENCE [LARGE SCALE GENOMIC DNA]</scope>
    <source>
        <strain evidence="1 2">CM001</strain>
    </source>
</reference>
<comment type="caution">
    <text evidence="1">The sequence shown here is derived from an EMBL/GenBank/DDBJ whole genome shotgun (WGS) entry which is preliminary data.</text>
</comment>